<organism evidence="1 2">
    <name type="scientific">Taxus chinensis</name>
    <name type="common">Chinese yew</name>
    <name type="synonym">Taxus wallichiana var. chinensis</name>
    <dbReference type="NCBI Taxonomy" id="29808"/>
    <lineage>
        <taxon>Eukaryota</taxon>
        <taxon>Viridiplantae</taxon>
        <taxon>Streptophyta</taxon>
        <taxon>Embryophyta</taxon>
        <taxon>Tracheophyta</taxon>
        <taxon>Spermatophyta</taxon>
        <taxon>Pinopsida</taxon>
        <taxon>Pinidae</taxon>
        <taxon>Conifers II</taxon>
        <taxon>Cupressales</taxon>
        <taxon>Taxaceae</taxon>
        <taxon>Taxus</taxon>
    </lineage>
</organism>
<dbReference type="Proteomes" id="UP000824469">
    <property type="component" value="Unassembled WGS sequence"/>
</dbReference>
<dbReference type="AlphaFoldDB" id="A0AA38KRM8"/>
<keyword evidence="2" id="KW-1185">Reference proteome</keyword>
<gene>
    <name evidence="1" type="ORF">KI387_036015</name>
</gene>
<name>A0AA38KRM8_TAXCH</name>
<evidence type="ECO:0000313" key="2">
    <source>
        <dbReference type="Proteomes" id="UP000824469"/>
    </source>
</evidence>
<sequence length="71" mass="8787">VRVNKFKEAKKLRFDLSTIDQDYRELRMTLIYPKKHAYMEKYVSHDVYMMKLVTFSVVRRTTARVYLRRRP</sequence>
<protein>
    <submittedName>
        <fullName evidence="1">Uncharacterized protein</fullName>
    </submittedName>
</protein>
<evidence type="ECO:0000313" key="1">
    <source>
        <dbReference type="EMBL" id="KAH9308104.1"/>
    </source>
</evidence>
<proteinExistence type="predicted"/>
<reference evidence="1 2" key="1">
    <citation type="journal article" date="2021" name="Nat. Plants">
        <title>The Taxus genome provides insights into paclitaxel biosynthesis.</title>
        <authorList>
            <person name="Xiong X."/>
            <person name="Gou J."/>
            <person name="Liao Q."/>
            <person name="Li Y."/>
            <person name="Zhou Q."/>
            <person name="Bi G."/>
            <person name="Li C."/>
            <person name="Du R."/>
            <person name="Wang X."/>
            <person name="Sun T."/>
            <person name="Guo L."/>
            <person name="Liang H."/>
            <person name="Lu P."/>
            <person name="Wu Y."/>
            <person name="Zhang Z."/>
            <person name="Ro D.K."/>
            <person name="Shang Y."/>
            <person name="Huang S."/>
            <person name="Yan J."/>
        </authorList>
    </citation>
    <scope>NUCLEOTIDE SEQUENCE [LARGE SCALE GENOMIC DNA]</scope>
    <source>
        <strain evidence="1">Ta-2019</strain>
    </source>
</reference>
<dbReference type="EMBL" id="JAHRHJ020000007">
    <property type="protein sequence ID" value="KAH9308104.1"/>
    <property type="molecule type" value="Genomic_DNA"/>
</dbReference>
<feature type="non-terminal residue" evidence="1">
    <location>
        <position position="1"/>
    </location>
</feature>
<comment type="caution">
    <text evidence="1">The sequence shown here is derived from an EMBL/GenBank/DDBJ whole genome shotgun (WGS) entry which is preliminary data.</text>
</comment>
<accession>A0AA38KRM8</accession>
<feature type="non-terminal residue" evidence="1">
    <location>
        <position position="71"/>
    </location>
</feature>